<gene>
    <name evidence="1" type="ORF">VQ7734_03709</name>
</gene>
<reference evidence="2" key="1">
    <citation type="submission" date="2016-12" db="EMBL/GenBank/DDBJ databases">
        <authorList>
            <person name="Rodrigo-Torres L."/>
            <person name="Arahal R.D."/>
            <person name="Lucena T."/>
        </authorList>
    </citation>
    <scope>NUCLEOTIDE SEQUENCE [LARGE SCALE GENOMIC DNA]</scope>
</reference>
<dbReference type="AlphaFoldDB" id="A0A1M7YZ23"/>
<evidence type="ECO:0000313" key="1">
    <source>
        <dbReference type="EMBL" id="SHO57939.1"/>
    </source>
</evidence>
<organism evidence="1 2">
    <name type="scientific">Vibrio quintilis</name>
    <dbReference type="NCBI Taxonomy" id="1117707"/>
    <lineage>
        <taxon>Bacteria</taxon>
        <taxon>Pseudomonadati</taxon>
        <taxon>Pseudomonadota</taxon>
        <taxon>Gammaproteobacteria</taxon>
        <taxon>Vibrionales</taxon>
        <taxon>Vibrionaceae</taxon>
        <taxon>Vibrio</taxon>
    </lineage>
</organism>
<dbReference type="EMBL" id="FRFG01000049">
    <property type="protein sequence ID" value="SHO57939.1"/>
    <property type="molecule type" value="Genomic_DNA"/>
</dbReference>
<protein>
    <submittedName>
        <fullName evidence="1">Uncharacterized protein</fullName>
    </submittedName>
</protein>
<keyword evidence="2" id="KW-1185">Reference proteome</keyword>
<accession>A0A1M7YZ23</accession>
<sequence length="50" mass="5834">MALFCVVPQAFVIPNAHTPRNFGERQKDAKTFLLWKHWIIDVLDFFGVSE</sequence>
<dbReference type="Proteomes" id="UP000184600">
    <property type="component" value="Unassembled WGS sequence"/>
</dbReference>
<proteinExistence type="predicted"/>
<name>A0A1M7YZ23_9VIBR</name>
<evidence type="ECO:0000313" key="2">
    <source>
        <dbReference type="Proteomes" id="UP000184600"/>
    </source>
</evidence>